<dbReference type="RefSeq" id="WP_125023643.1">
    <property type="nucleotide sequence ID" value="NZ_CP034159.1"/>
</dbReference>
<dbReference type="PROSITE" id="PS51186">
    <property type="entry name" value="GNAT"/>
    <property type="match status" value="1"/>
</dbReference>
<dbReference type="Gene3D" id="3.40.630.30">
    <property type="match status" value="1"/>
</dbReference>
<dbReference type="SUPFAM" id="SSF55729">
    <property type="entry name" value="Acyl-CoA N-acyltransferases (Nat)"/>
    <property type="match status" value="1"/>
</dbReference>
<dbReference type="Proteomes" id="UP000270185">
    <property type="component" value="Chromosome"/>
</dbReference>
<dbReference type="InterPro" id="IPR016181">
    <property type="entry name" value="Acyl_CoA_acyltransferase"/>
</dbReference>
<keyword evidence="4" id="KW-1185">Reference proteome</keyword>
<dbReference type="KEGG" id="ccas:EIB73_06170"/>
<dbReference type="GO" id="GO:0008080">
    <property type="term" value="F:N-acetyltransferase activity"/>
    <property type="evidence" value="ECO:0007669"/>
    <property type="project" value="InterPro"/>
</dbReference>
<dbReference type="PANTHER" id="PTHR13947">
    <property type="entry name" value="GNAT FAMILY N-ACETYLTRANSFERASE"/>
    <property type="match status" value="1"/>
</dbReference>
<evidence type="ECO:0000313" key="4">
    <source>
        <dbReference type="Proteomes" id="UP000270185"/>
    </source>
</evidence>
<name>A0A3G8XRD4_9FLAO</name>
<dbReference type="PANTHER" id="PTHR13947:SF37">
    <property type="entry name" value="LD18367P"/>
    <property type="match status" value="1"/>
</dbReference>
<dbReference type="CDD" id="cd04301">
    <property type="entry name" value="NAT_SF"/>
    <property type="match status" value="1"/>
</dbReference>
<organism evidence="3 4">
    <name type="scientific">Kaistella carnis</name>
    <dbReference type="NCBI Taxonomy" id="1241979"/>
    <lineage>
        <taxon>Bacteria</taxon>
        <taxon>Pseudomonadati</taxon>
        <taxon>Bacteroidota</taxon>
        <taxon>Flavobacteriia</taxon>
        <taxon>Flavobacteriales</taxon>
        <taxon>Weeksellaceae</taxon>
        <taxon>Chryseobacterium group</taxon>
        <taxon>Kaistella</taxon>
    </lineage>
</organism>
<evidence type="ECO:0000259" key="2">
    <source>
        <dbReference type="PROSITE" id="PS51186"/>
    </source>
</evidence>
<dbReference type="Pfam" id="PF00583">
    <property type="entry name" value="Acetyltransf_1"/>
    <property type="match status" value="1"/>
</dbReference>
<evidence type="ECO:0000256" key="1">
    <source>
        <dbReference type="ARBA" id="ARBA00022679"/>
    </source>
</evidence>
<dbReference type="EMBL" id="CP034159">
    <property type="protein sequence ID" value="AZI32804.1"/>
    <property type="molecule type" value="Genomic_DNA"/>
</dbReference>
<dbReference type="AlphaFoldDB" id="A0A3G8XRD4"/>
<dbReference type="InterPro" id="IPR000182">
    <property type="entry name" value="GNAT_dom"/>
</dbReference>
<dbReference type="OrthoDB" id="1431064at2"/>
<evidence type="ECO:0000313" key="3">
    <source>
        <dbReference type="EMBL" id="AZI32804.1"/>
    </source>
</evidence>
<accession>A0A3G8XRD4</accession>
<sequence>MDQNKIEIINFAEGLEEPIKTLNYEWLEKYFKIEESDIRSLSNPKEEIIDKGGFIFYAKLNNEIVGTCSLLQKNDTTFEIGKMAVSENAQGHRIGTLLLEHCLNFAKDHQIKTLILYSNTQLAPAIHLYRKYGFYEIELQKGLYERANIKMEKRL</sequence>
<protein>
    <submittedName>
        <fullName evidence="3">GNAT family N-acetyltransferase</fullName>
    </submittedName>
</protein>
<keyword evidence="1 3" id="KW-0808">Transferase</keyword>
<reference evidence="4" key="1">
    <citation type="submission" date="2018-11" db="EMBL/GenBank/DDBJ databases">
        <title>Proposal to divide the Flavobacteriaceae and reorganize its genera based on Amino Acid Identity values calculated from whole genome sequences.</title>
        <authorList>
            <person name="Nicholson A.C."/>
            <person name="Gulvik C.A."/>
            <person name="Whitney A.M."/>
            <person name="Humrighouse B.W."/>
            <person name="Bell M."/>
            <person name="Holmes B."/>
            <person name="Steigerwalt A.G."/>
            <person name="Villarma A."/>
            <person name="Sheth M."/>
            <person name="Batra D."/>
            <person name="Pryor J."/>
            <person name="Bernardet J.-F."/>
            <person name="Hugo C."/>
            <person name="Kampfer P."/>
            <person name="Newman J.D."/>
            <person name="McQuiston J.R."/>
        </authorList>
    </citation>
    <scope>NUCLEOTIDE SEQUENCE [LARGE SCALE GENOMIC DNA]</scope>
    <source>
        <strain evidence="4">G0081</strain>
    </source>
</reference>
<dbReference type="InterPro" id="IPR050769">
    <property type="entry name" value="NAT_camello-type"/>
</dbReference>
<proteinExistence type="predicted"/>
<feature type="domain" description="N-acetyltransferase" evidence="2">
    <location>
        <begin position="17"/>
        <end position="155"/>
    </location>
</feature>
<gene>
    <name evidence="3" type="ORF">EIB73_06170</name>
</gene>